<keyword evidence="4" id="KW-1185">Reference proteome</keyword>
<evidence type="ECO:0000256" key="1">
    <source>
        <dbReference type="SAM" id="MobiDB-lite"/>
    </source>
</evidence>
<accession>A0ABT3S6W3</accession>
<evidence type="ECO:0000256" key="2">
    <source>
        <dbReference type="SAM" id="SignalP"/>
    </source>
</evidence>
<gene>
    <name evidence="3" type="ORF">ORI27_00840</name>
</gene>
<dbReference type="RefSeq" id="WP_265994686.1">
    <property type="nucleotide sequence ID" value="NZ_JAPJDN010000001.1"/>
</dbReference>
<organism evidence="3 4">
    <name type="scientific">Mycobacterium pinniadriaticum</name>
    <dbReference type="NCBI Taxonomy" id="2994102"/>
    <lineage>
        <taxon>Bacteria</taxon>
        <taxon>Bacillati</taxon>
        <taxon>Actinomycetota</taxon>
        <taxon>Actinomycetes</taxon>
        <taxon>Mycobacteriales</taxon>
        <taxon>Mycobacteriaceae</taxon>
        <taxon>Mycobacterium</taxon>
    </lineage>
</organism>
<sequence>MPTLAGRWAAAFLTVSVATAGLVTASPARADCVSGGGSTVCAQGDVRGADGPPMSTGPYVPYPCDYDPYCYNGGLSIILDPGDGPKPPPPRPRPPRPRPSPRN</sequence>
<proteinExistence type="predicted"/>
<evidence type="ECO:0000313" key="3">
    <source>
        <dbReference type="EMBL" id="MCX2935236.1"/>
    </source>
</evidence>
<feature type="chain" id="PRO_5045563649" description="Secreted protein" evidence="2">
    <location>
        <begin position="31"/>
        <end position="103"/>
    </location>
</feature>
<dbReference type="Proteomes" id="UP001300745">
    <property type="component" value="Unassembled WGS sequence"/>
</dbReference>
<dbReference type="EMBL" id="JAPJDO010000001">
    <property type="protein sequence ID" value="MCX2935236.1"/>
    <property type="molecule type" value="Genomic_DNA"/>
</dbReference>
<feature type="compositionally biased region" description="Basic residues" evidence="1">
    <location>
        <begin position="93"/>
        <end position="103"/>
    </location>
</feature>
<feature type="signal peptide" evidence="2">
    <location>
        <begin position="1"/>
        <end position="30"/>
    </location>
</feature>
<reference evidence="3 4" key="1">
    <citation type="submission" date="2022-11" db="EMBL/GenBank/DDBJ databases">
        <title>Mycobacterium sp. nov.</title>
        <authorList>
            <person name="Papic B."/>
            <person name="Spicic S."/>
            <person name="Duvnjak S."/>
        </authorList>
    </citation>
    <scope>NUCLEOTIDE SEQUENCE [LARGE SCALE GENOMIC DNA]</scope>
    <source>
        <strain evidence="3 4">CVI_P4</strain>
    </source>
</reference>
<evidence type="ECO:0000313" key="4">
    <source>
        <dbReference type="Proteomes" id="UP001300745"/>
    </source>
</evidence>
<protein>
    <recommendedName>
        <fullName evidence="5">Secreted protein</fullName>
    </recommendedName>
</protein>
<keyword evidence="2" id="KW-0732">Signal</keyword>
<feature type="region of interest" description="Disordered" evidence="1">
    <location>
        <begin position="79"/>
        <end position="103"/>
    </location>
</feature>
<name>A0ABT3S6W3_9MYCO</name>
<evidence type="ECO:0008006" key="5">
    <source>
        <dbReference type="Google" id="ProtNLM"/>
    </source>
</evidence>
<comment type="caution">
    <text evidence="3">The sequence shown here is derived from an EMBL/GenBank/DDBJ whole genome shotgun (WGS) entry which is preliminary data.</text>
</comment>